<name>A0A3S8ZQH1_9NEIS</name>
<feature type="transmembrane region" description="Helical" evidence="2">
    <location>
        <begin position="49"/>
        <end position="73"/>
    </location>
</feature>
<feature type="transmembrane region" description="Helical" evidence="2">
    <location>
        <begin position="405"/>
        <end position="431"/>
    </location>
</feature>
<dbReference type="OrthoDB" id="388031at2"/>
<feature type="transmembrane region" description="Helical" evidence="2">
    <location>
        <begin position="93"/>
        <end position="111"/>
    </location>
</feature>
<protein>
    <submittedName>
        <fullName evidence="3">Multidrug transporter</fullName>
    </submittedName>
</protein>
<reference evidence="3 4" key="1">
    <citation type="submission" date="2018-12" db="EMBL/GenBank/DDBJ databases">
        <title>Complete genome sequence of Iodobacter sp. H11R3.</title>
        <authorList>
            <person name="Bae J.-W."/>
        </authorList>
    </citation>
    <scope>NUCLEOTIDE SEQUENCE [LARGE SCALE GENOMIC DNA]</scope>
    <source>
        <strain evidence="3 4">H11R3</strain>
    </source>
</reference>
<dbReference type="PANTHER" id="PTHR43298:SF2">
    <property type="entry name" value="FMN_FAD EXPORTER YEEO-RELATED"/>
    <property type="match status" value="1"/>
</dbReference>
<feature type="transmembrane region" description="Helical" evidence="2">
    <location>
        <begin position="376"/>
        <end position="399"/>
    </location>
</feature>
<gene>
    <name evidence="3" type="ORF">EJO50_04045</name>
</gene>
<keyword evidence="4" id="KW-1185">Reference proteome</keyword>
<accession>A0A3S8ZQH1</accession>
<dbReference type="NCBIfam" id="NF045539">
    <property type="entry name" value="MATE_efflux1"/>
    <property type="match status" value="1"/>
</dbReference>
<proteinExistence type="predicted"/>
<feature type="transmembrane region" description="Helical" evidence="2">
    <location>
        <begin position="307"/>
        <end position="332"/>
    </location>
</feature>
<evidence type="ECO:0000256" key="1">
    <source>
        <dbReference type="ARBA" id="ARBA00022448"/>
    </source>
</evidence>
<dbReference type="KEGG" id="iod:EJO50_04045"/>
<dbReference type="GO" id="GO:0005886">
    <property type="term" value="C:plasma membrane"/>
    <property type="evidence" value="ECO:0007669"/>
    <property type="project" value="TreeGrafter"/>
</dbReference>
<feature type="transmembrane region" description="Helical" evidence="2">
    <location>
        <begin position="131"/>
        <end position="154"/>
    </location>
</feature>
<dbReference type="PANTHER" id="PTHR43298">
    <property type="entry name" value="MULTIDRUG RESISTANCE PROTEIN NORM-RELATED"/>
    <property type="match status" value="1"/>
</dbReference>
<keyword evidence="2" id="KW-0812">Transmembrane</keyword>
<organism evidence="3 4">
    <name type="scientific">Iodobacter ciconiae</name>
    <dbReference type="NCBI Taxonomy" id="2496266"/>
    <lineage>
        <taxon>Bacteria</taxon>
        <taxon>Pseudomonadati</taxon>
        <taxon>Pseudomonadota</taxon>
        <taxon>Betaproteobacteria</taxon>
        <taxon>Neisseriales</taxon>
        <taxon>Chitinibacteraceae</taxon>
        <taxon>Iodobacter</taxon>
    </lineage>
</organism>
<feature type="transmembrane region" description="Helical" evidence="2">
    <location>
        <begin position="161"/>
        <end position="183"/>
    </location>
</feature>
<dbReference type="InterPro" id="IPR050222">
    <property type="entry name" value="MATE_MdtK"/>
</dbReference>
<feature type="transmembrane region" description="Helical" evidence="2">
    <location>
        <begin position="344"/>
        <end position="364"/>
    </location>
</feature>
<evidence type="ECO:0000313" key="3">
    <source>
        <dbReference type="EMBL" id="AZN35726.1"/>
    </source>
</evidence>
<dbReference type="AlphaFoldDB" id="A0A3S8ZQH1"/>
<keyword evidence="1" id="KW-0813">Transport</keyword>
<feature type="transmembrane region" description="Helical" evidence="2">
    <location>
        <begin position="189"/>
        <end position="213"/>
    </location>
</feature>
<sequence>MKYKLSRSLLNIDYKFFSTLLIIGVMPTIYTAVRIFFLGDMPSDSGLTIASQLIFVNLIYEILQEAIFLPIFYLIGKSLIDQKEFVNKINTGLVLVALLYGCISLLLIVFVEPALLFMSQKNNLISATVEYIRIEAVAAVFSMLVQFMVSILIIKKNNKHLYIVSLIQMMLIVFFDTCLVSKLPFSMDIGVNGIAVGNLVVNLLLIAILLYILKKEDINIGRVNNLSFAWLKEWVKVGGYSGLESLLRNIVFILMVVRMINMVGEQGTFWLANQFIWGWLLLPVIQLGQLIKRDCGERSEQAIKENVVGYFIMTAIIISLWLATIPLWGMFIKNVMNVSDYRPVYDLVIVLLLWYILFAFNNVIDSIFYGIGKTNYMFFQSVAVNVLLYGGFFILFNFGVYKPNLISISLMFASGVALDSIITILTFLWFIKNRKIKILI</sequence>
<keyword evidence="2" id="KW-0472">Membrane</keyword>
<dbReference type="Proteomes" id="UP000282438">
    <property type="component" value="Chromosome"/>
</dbReference>
<evidence type="ECO:0000313" key="4">
    <source>
        <dbReference type="Proteomes" id="UP000282438"/>
    </source>
</evidence>
<keyword evidence="2" id="KW-1133">Transmembrane helix</keyword>
<evidence type="ECO:0000256" key="2">
    <source>
        <dbReference type="SAM" id="Phobius"/>
    </source>
</evidence>
<dbReference type="EMBL" id="CP034433">
    <property type="protein sequence ID" value="AZN35726.1"/>
    <property type="molecule type" value="Genomic_DNA"/>
</dbReference>
<dbReference type="RefSeq" id="WP_125971744.1">
    <property type="nucleotide sequence ID" value="NZ_CP034433.1"/>
</dbReference>
<feature type="transmembrane region" description="Helical" evidence="2">
    <location>
        <begin position="12"/>
        <end position="37"/>
    </location>
</feature>